<organism evidence="1 2">
    <name type="scientific">Streptomyces oryzae</name>
    <dbReference type="NCBI Taxonomy" id="1434886"/>
    <lineage>
        <taxon>Bacteria</taxon>
        <taxon>Bacillati</taxon>
        <taxon>Actinomycetota</taxon>
        <taxon>Actinomycetes</taxon>
        <taxon>Kitasatosporales</taxon>
        <taxon>Streptomycetaceae</taxon>
        <taxon>Streptomyces</taxon>
    </lineage>
</organism>
<dbReference type="PANTHER" id="PTHR47197">
    <property type="entry name" value="PROTEIN NIRF"/>
    <property type="match status" value="1"/>
</dbReference>
<reference evidence="1 2" key="1">
    <citation type="submission" date="2020-11" db="EMBL/GenBank/DDBJ databases">
        <title>Streptomyces spirodelae sp. nov., isolated from duckweed.</title>
        <authorList>
            <person name="Saimee Y."/>
            <person name="Duangmal K."/>
        </authorList>
    </citation>
    <scope>NUCLEOTIDE SEQUENCE [LARGE SCALE GENOMIC DNA]</scope>
    <source>
        <strain evidence="1 2">S16-07</strain>
    </source>
</reference>
<comment type="caution">
    <text evidence="1">The sequence shown here is derived from an EMBL/GenBank/DDBJ whole genome shotgun (WGS) entry which is preliminary data.</text>
</comment>
<dbReference type="EMBL" id="JADKMA010000066">
    <property type="protein sequence ID" value="MBO8192980.1"/>
    <property type="molecule type" value="Genomic_DNA"/>
</dbReference>
<dbReference type="InterPro" id="IPR051200">
    <property type="entry name" value="Host-pathogen_enzymatic-act"/>
</dbReference>
<accession>A0ABS3XC79</accession>
<evidence type="ECO:0000313" key="2">
    <source>
        <dbReference type="Proteomes" id="UP001519064"/>
    </source>
</evidence>
<protein>
    <submittedName>
        <fullName evidence="1">YncE family protein</fullName>
    </submittedName>
</protein>
<dbReference type="InterPro" id="IPR011045">
    <property type="entry name" value="N2O_reductase_N"/>
</dbReference>
<dbReference type="Gene3D" id="2.130.10.10">
    <property type="entry name" value="YVTN repeat-like/Quinoprotein amine dehydrogenase"/>
    <property type="match status" value="3"/>
</dbReference>
<dbReference type="InterPro" id="IPR015943">
    <property type="entry name" value="WD40/YVTN_repeat-like_dom_sf"/>
</dbReference>
<sequence length="344" mass="36626">MTNNDSLAVVSQSGPSVTFFSVGSYHELGTVEVPSEPHELCFDPARRLLYCSIAYRSGYYHSNSGRAHEIAVIDPDERRLVEIIDLTPEHAPHGLVLDRDRDVLHISVEATDSAPGAVLALDPDSRKVLRRVPVEAPGPHWFTVTPDGRYAYSANKEAPYVSVVELETGRLLHRIPVPGSEGIDIAPDGSYVFVATPKGDFSAASRGDAGIVVIDTAEQRVVRTLPTQSVNFPVHTTSQGLVLTGELRLAEPEPGTEGLGTQTDGVLNVYSRADPGAELLGQVEVGRFPLTITSSPDGSTAYVANVVSSTVTVVDLPALRPLTTLSVPRAGEPGAHGLAYIPAP</sequence>
<dbReference type="RefSeq" id="WP_209240048.1">
    <property type="nucleotide sequence ID" value="NZ_JADKMA010000066.1"/>
</dbReference>
<dbReference type="Proteomes" id="UP001519064">
    <property type="component" value="Unassembled WGS sequence"/>
</dbReference>
<name>A0ABS3XC79_9ACTN</name>
<dbReference type="SUPFAM" id="SSF50974">
    <property type="entry name" value="Nitrous oxide reductase, N-terminal domain"/>
    <property type="match status" value="1"/>
</dbReference>
<keyword evidence="2" id="KW-1185">Reference proteome</keyword>
<dbReference type="PANTHER" id="PTHR47197:SF3">
    <property type="entry name" value="DIHYDRO-HEME D1 DEHYDROGENASE"/>
    <property type="match status" value="1"/>
</dbReference>
<evidence type="ECO:0000313" key="1">
    <source>
        <dbReference type="EMBL" id="MBO8192980.1"/>
    </source>
</evidence>
<gene>
    <name evidence="1" type="ORF">ITI46_15075</name>
</gene>
<proteinExistence type="predicted"/>